<proteinExistence type="predicted"/>
<dbReference type="EMBL" id="KI912118">
    <property type="protein sequence ID" value="ETS75518.1"/>
    <property type="molecule type" value="Genomic_DNA"/>
</dbReference>
<keyword evidence="4" id="KW-1185">Reference proteome</keyword>
<dbReference type="HOGENOM" id="CLU_1917782_0_0_1"/>
<dbReference type="GeneID" id="19277475"/>
<keyword evidence="2" id="KW-0732">Signal</keyword>
<evidence type="ECO:0000313" key="4">
    <source>
        <dbReference type="Proteomes" id="UP000030651"/>
    </source>
</evidence>
<feature type="chain" id="PRO_5004835209" evidence="2">
    <location>
        <begin position="29"/>
        <end position="132"/>
    </location>
</feature>
<dbReference type="RefSeq" id="XP_007839234.1">
    <property type="nucleotide sequence ID" value="XM_007841043.1"/>
</dbReference>
<accession>W3WNT2</accession>
<evidence type="ECO:0000313" key="3">
    <source>
        <dbReference type="EMBL" id="ETS75518.1"/>
    </source>
</evidence>
<dbReference type="KEGG" id="pfy:PFICI_12462"/>
<evidence type="ECO:0000256" key="1">
    <source>
        <dbReference type="SAM" id="MobiDB-lite"/>
    </source>
</evidence>
<organism evidence="3 4">
    <name type="scientific">Pestalotiopsis fici (strain W106-1 / CGMCC3.15140)</name>
    <dbReference type="NCBI Taxonomy" id="1229662"/>
    <lineage>
        <taxon>Eukaryota</taxon>
        <taxon>Fungi</taxon>
        <taxon>Dikarya</taxon>
        <taxon>Ascomycota</taxon>
        <taxon>Pezizomycotina</taxon>
        <taxon>Sordariomycetes</taxon>
        <taxon>Xylariomycetidae</taxon>
        <taxon>Amphisphaeriales</taxon>
        <taxon>Sporocadaceae</taxon>
        <taxon>Pestalotiopsis</taxon>
    </lineage>
</organism>
<name>W3WNT2_PESFW</name>
<protein>
    <submittedName>
        <fullName evidence="3">Uncharacterized protein</fullName>
    </submittedName>
</protein>
<sequence>MFLQRNLKSLSIIQVVIAILGLTDLATAFPVGTETSVADSTAIANHDAPAYDSAASVHIDAADNNNNTPNWPWPLSHSVTTRATATHSTTLKTSAIIARETNGDNEHWPWPSATNTPGSMAHAAQPTSNGQV</sequence>
<feature type="region of interest" description="Disordered" evidence="1">
    <location>
        <begin position="99"/>
        <end position="132"/>
    </location>
</feature>
<feature type="signal peptide" evidence="2">
    <location>
        <begin position="1"/>
        <end position="28"/>
    </location>
</feature>
<gene>
    <name evidence="3" type="ORF">PFICI_12462</name>
</gene>
<dbReference type="Proteomes" id="UP000030651">
    <property type="component" value="Unassembled WGS sequence"/>
</dbReference>
<dbReference type="InParanoid" id="W3WNT2"/>
<reference evidence="4" key="1">
    <citation type="journal article" date="2015" name="BMC Genomics">
        <title>Genomic and transcriptomic analysis of the endophytic fungus Pestalotiopsis fici reveals its lifestyle and high potential for synthesis of natural products.</title>
        <authorList>
            <person name="Wang X."/>
            <person name="Zhang X."/>
            <person name="Liu L."/>
            <person name="Xiang M."/>
            <person name="Wang W."/>
            <person name="Sun X."/>
            <person name="Che Y."/>
            <person name="Guo L."/>
            <person name="Liu G."/>
            <person name="Guo L."/>
            <person name="Wang C."/>
            <person name="Yin W.B."/>
            <person name="Stadler M."/>
            <person name="Zhang X."/>
            <person name="Liu X."/>
        </authorList>
    </citation>
    <scope>NUCLEOTIDE SEQUENCE [LARGE SCALE GENOMIC DNA]</scope>
    <source>
        <strain evidence="4">W106-1 / CGMCC3.15140</strain>
    </source>
</reference>
<evidence type="ECO:0000256" key="2">
    <source>
        <dbReference type="SAM" id="SignalP"/>
    </source>
</evidence>
<dbReference type="AlphaFoldDB" id="W3WNT2"/>